<proteinExistence type="predicted"/>
<evidence type="ECO:0000313" key="1">
    <source>
        <dbReference type="EMBL" id="MRG86003.1"/>
    </source>
</evidence>
<protein>
    <submittedName>
        <fullName evidence="1">Uncharacterized protein</fullName>
    </submittedName>
</protein>
<name>A0A6G1X4S9_9BACI</name>
<comment type="caution">
    <text evidence="1">The sequence shown here is derived from an EMBL/GenBank/DDBJ whole genome shotgun (WGS) entry which is preliminary data.</text>
</comment>
<keyword evidence="2" id="KW-1185">Reference proteome</keyword>
<evidence type="ECO:0000313" key="2">
    <source>
        <dbReference type="Proteomes" id="UP000480185"/>
    </source>
</evidence>
<accession>A0A6G1X4S9</accession>
<organism evidence="1 2">
    <name type="scientific">Salinibacillus xinjiangensis</name>
    <dbReference type="NCBI Taxonomy" id="1229268"/>
    <lineage>
        <taxon>Bacteria</taxon>
        <taxon>Bacillati</taxon>
        <taxon>Bacillota</taxon>
        <taxon>Bacilli</taxon>
        <taxon>Bacillales</taxon>
        <taxon>Bacillaceae</taxon>
        <taxon>Salinibacillus</taxon>
    </lineage>
</organism>
<dbReference type="Proteomes" id="UP000480185">
    <property type="component" value="Unassembled WGS sequence"/>
</dbReference>
<dbReference type="AlphaFoldDB" id="A0A6G1X4S9"/>
<dbReference type="EMBL" id="WJNH01000003">
    <property type="protein sequence ID" value="MRG86003.1"/>
    <property type="molecule type" value="Genomic_DNA"/>
</dbReference>
<dbReference type="InterPro" id="IPR038084">
    <property type="entry name" value="PduO/GlcC-like_sf"/>
</dbReference>
<sequence length="60" mass="6764">MMWNLLVVDVAIGKAYTSVAFKASSDDVAKRVENLPMFVNAITTVTQGKFTPQKVEYLYY</sequence>
<gene>
    <name evidence="1" type="ORF">GH754_06610</name>
</gene>
<reference evidence="1 2" key="1">
    <citation type="submission" date="2019-11" db="EMBL/GenBank/DDBJ databases">
        <authorList>
            <person name="Li J."/>
        </authorList>
    </citation>
    <scope>NUCLEOTIDE SEQUENCE [LARGE SCALE GENOMIC DNA]</scope>
    <source>
        <strain evidence="1 2">J4</strain>
    </source>
</reference>
<dbReference type="SUPFAM" id="SSF143744">
    <property type="entry name" value="GlcG-like"/>
    <property type="match status" value="1"/>
</dbReference>